<organism evidence="1 2">
    <name type="scientific">Quercus rubra</name>
    <name type="common">Northern red oak</name>
    <name type="synonym">Quercus borealis</name>
    <dbReference type="NCBI Taxonomy" id="3512"/>
    <lineage>
        <taxon>Eukaryota</taxon>
        <taxon>Viridiplantae</taxon>
        <taxon>Streptophyta</taxon>
        <taxon>Embryophyta</taxon>
        <taxon>Tracheophyta</taxon>
        <taxon>Spermatophyta</taxon>
        <taxon>Magnoliopsida</taxon>
        <taxon>eudicotyledons</taxon>
        <taxon>Gunneridae</taxon>
        <taxon>Pentapetalae</taxon>
        <taxon>rosids</taxon>
        <taxon>fabids</taxon>
        <taxon>Fagales</taxon>
        <taxon>Fagaceae</taxon>
        <taxon>Quercus</taxon>
    </lineage>
</organism>
<dbReference type="AlphaFoldDB" id="A0AAN7J4T8"/>
<evidence type="ECO:0000313" key="2">
    <source>
        <dbReference type="Proteomes" id="UP001324115"/>
    </source>
</evidence>
<evidence type="ECO:0008006" key="3">
    <source>
        <dbReference type="Google" id="ProtNLM"/>
    </source>
</evidence>
<proteinExistence type="predicted"/>
<protein>
    <recommendedName>
        <fullName evidence="3">S-adenosyl-L-methionine-dependent methyltransferase</fullName>
    </recommendedName>
</protein>
<sequence>MLLLSMKLGYYIDSSIHIPDELMLAIDPHKLPLGYSPQMGSDEVYPLVRVGCFKFPEELVQYMTYNIGDQCPVDDVLIQRLLLKGCEPLPRRRYRPKSPTNYVKPTPFLDSLWATPLDTSIIWDPYTCKRLDYGIDHVLNTKPRGTICIRLDIGGGTATFAARMRERNVTIITSTLNLDGPFNSFIASRGLILIHVSVSQRLPFFENTLDVIPETMLEFTLYDIYRVLRPRGLFWLDHFFCMGSQLNTTYIPMLDCIGFKKLRWNASRKLDCGIHKNEWYLLEKPMK</sequence>
<gene>
    <name evidence="1" type="ORF">RGQ29_009470</name>
</gene>
<accession>A0AAN7J4T8</accession>
<comment type="caution">
    <text evidence="1">The sequence shown here is derived from an EMBL/GenBank/DDBJ whole genome shotgun (WGS) entry which is preliminary data.</text>
</comment>
<dbReference type="PANTHER" id="PTHR44067:SF10">
    <property type="entry name" value="S-ADENOSYL-L-METHIONINE-DEPENDENT METHYLTRANSFERASE SUPERFAMILY PROTEIN"/>
    <property type="match status" value="1"/>
</dbReference>
<keyword evidence="2" id="KW-1185">Reference proteome</keyword>
<dbReference type="EMBL" id="JAXUIC010000002">
    <property type="protein sequence ID" value="KAK4599424.1"/>
    <property type="molecule type" value="Genomic_DNA"/>
</dbReference>
<name>A0AAN7J4T8_QUERU</name>
<dbReference type="PANTHER" id="PTHR44067">
    <property type="entry name" value="S-ADENOSYL-L-METHIONINE-DEPENDENT METHYLTRANSFERASE SUPERFAMILY PROTEIN-RELATED"/>
    <property type="match status" value="1"/>
</dbReference>
<dbReference type="InterPro" id="IPR029063">
    <property type="entry name" value="SAM-dependent_MTases_sf"/>
</dbReference>
<dbReference type="InterPro" id="IPR053223">
    <property type="entry name" value="Prob_Methyltransferase"/>
</dbReference>
<dbReference type="Proteomes" id="UP001324115">
    <property type="component" value="Unassembled WGS sequence"/>
</dbReference>
<evidence type="ECO:0000313" key="1">
    <source>
        <dbReference type="EMBL" id="KAK4599424.1"/>
    </source>
</evidence>
<reference evidence="1 2" key="1">
    <citation type="journal article" date="2023" name="G3 (Bethesda)">
        <title>A haplotype-resolved chromosome-scale genome for Quercus rubra L. provides insights into the genetics of adaptive traits for red oak species.</title>
        <authorList>
            <person name="Kapoor B."/>
            <person name="Jenkins J."/>
            <person name="Schmutz J."/>
            <person name="Zhebentyayeva T."/>
            <person name="Kuelheim C."/>
            <person name="Coggeshall M."/>
            <person name="Heim C."/>
            <person name="Lasky J.R."/>
            <person name="Leites L."/>
            <person name="Islam-Faridi N."/>
            <person name="Romero-Severson J."/>
            <person name="DeLeo V.L."/>
            <person name="Lucas S.M."/>
            <person name="Lazic D."/>
            <person name="Gailing O."/>
            <person name="Carlson J."/>
            <person name="Staton M."/>
        </authorList>
    </citation>
    <scope>NUCLEOTIDE SEQUENCE [LARGE SCALE GENOMIC DNA]</scope>
    <source>
        <strain evidence="1">Pseudo-F2</strain>
    </source>
</reference>
<dbReference type="SUPFAM" id="SSF53335">
    <property type="entry name" value="S-adenosyl-L-methionine-dependent methyltransferases"/>
    <property type="match status" value="1"/>
</dbReference>